<dbReference type="EMBL" id="WPHG01000009">
    <property type="protein sequence ID" value="MVA99946.1"/>
    <property type="molecule type" value="Genomic_DNA"/>
</dbReference>
<dbReference type="RefSeq" id="WP_156715689.1">
    <property type="nucleotide sequence ID" value="NZ_WPHG01000009.1"/>
</dbReference>
<proteinExistence type="predicted"/>
<reference evidence="1 2" key="1">
    <citation type="submission" date="2019-12" db="EMBL/GenBank/DDBJ databases">
        <title>Nitratireductor arenosus sp. nov., Isolated from sea sand, Jeju island, South Korea.</title>
        <authorList>
            <person name="Kim W."/>
        </authorList>
    </citation>
    <scope>NUCLEOTIDE SEQUENCE [LARGE SCALE GENOMIC DNA]</scope>
    <source>
        <strain evidence="1 2">CAU 1489</strain>
    </source>
</reference>
<dbReference type="Proteomes" id="UP000463224">
    <property type="component" value="Unassembled WGS sequence"/>
</dbReference>
<sequence length="306" mass="33738">MTSRAADDTPAIEDETLALKLGRIEACSMHIRDDLGRNLLHAYVACLSAAELRTATLRYLEADQVLIRALRTRLIRVGNDGGNTSELDRLSADLIALPARGRRIGPRTDSLLSAIYPFLSVEARKAILDRWFDRGNKAAAARWLKAMANDALLLDVELAWGEWQASRDPLPAKIFIQHAAGTRIAEALPELIAHAAEGWLVSKAVLKAPTISEESWRSIRGKFPATYTYLCAKLHRPLTEAEALAIVEETTGGPFGDRGLAIWSIGQMKMMGVLDELSARYDELLKQEMEMFLHGSAPLHGASDRD</sequence>
<gene>
    <name evidence="1" type="ORF">GN330_22085</name>
</gene>
<organism evidence="1 2">
    <name type="scientific">Nitratireductor arenosus</name>
    <dbReference type="NCBI Taxonomy" id="2682096"/>
    <lineage>
        <taxon>Bacteria</taxon>
        <taxon>Pseudomonadati</taxon>
        <taxon>Pseudomonadota</taxon>
        <taxon>Alphaproteobacteria</taxon>
        <taxon>Hyphomicrobiales</taxon>
        <taxon>Phyllobacteriaceae</taxon>
        <taxon>Nitratireductor</taxon>
    </lineage>
</organism>
<evidence type="ECO:0000313" key="1">
    <source>
        <dbReference type="EMBL" id="MVA99946.1"/>
    </source>
</evidence>
<name>A0A844QJ68_9HYPH</name>
<comment type="caution">
    <text evidence="1">The sequence shown here is derived from an EMBL/GenBank/DDBJ whole genome shotgun (WGS) entry which is preliminary data.</text>
</comment>
<accession>A0A844QJ68</accession>
<keyword evidence="2" id="KW-1185">Reference proteome</keyword>
<dbReference type="AlphaFoldDB" id="A0A844QJ68"/>
<protein>
    <submittedName>
        <fullName evidence="1">Uncharacterized protein</fullName>
    </submittedName>
</protein>
<evidence type="ECO:0000313" key="2">
    <source>
        <dbReference type="Proteomes" id="UP000463224"/>
    </source>
</evidence>